<dbReference type="EMBL" id="BGZK01000025">
    <property type="protein sequence ID" value="GBP07130.1"/>
    <property type="molecule type" value="Genomic_DNA"/>
</dbReference>
<accession>A0A4C1T0R8</accession>
<sequence length="121" mass="14000">MELRFSVGGGDHLLSNASHARSPLINPIKQKIFKISTFTECTQILTGHGHFRKRLYVMKLSESKECDCGWSEETRDHVLWDCPLHNEFREDLMDELEREVKGLVYFNDLTSTNKNYAALLP</sequence>
<comment type="caution">
    <text evidence="1">The sequence shown here is derived from an EMBL/GenBank/DDBJ whole genome shotgun (WGS) entry which is preliminary data.</text>
</comment>
<proteinExistence type="predicted"/>
<gene>
    <name evidence="1" type="ORF">EVAR_92043_1</name>
</gene>
<reference evidence="1 2" key="1">
    <citation type="journal article" date="2019" name="Commun. Biol.">
        <title>The bagworm genome reveals a unique fibroin gene that provides high tensile strength.</title>
        <authorList>
            <person name="Kono N."/>
            <person name="Nakamura H."/>
            <person name="Ohtoshi R."/>
            <person name="Tomita M."/>
            <person name="Numata K."/>
            <person name="Arakawa K."/>
        </authorList>
    </citation>
    <scope>NUCLEOTIDE SEQUENCE [LARGE SCALE GENOMIC DNA]</scope>
</reference>
<dbReference type="OrthoDB" id="7382669at2759"/>
<evidence type="ECO:0000313" key="2">
    <source>
        <dbReference type="Proteomes" id="UP000299102"/>
    </source>
</evidence>
<keyword evidence="2" id="KW-1185">Reference proteome</keyword>
<dbReference type="AlphaFoldDB" id="A0A4C1T0R8"/>
<organism evidence="1 2">
    <name type="scientific">Eumeta variegata</name>
    <name type="common">Bagworm moth</name>
    <name type="synonym">Eumeta japonica</name>
    <dbReference type="NCBI Taxonomy" id="151549"/>
    <lineage>
        <taxon>Eukaryota</taxon>
        <taxon>Metazoa</taxon>
        <taxon>Ecdysozoa</taxon>
        <taxon>Arthropoda</taxon>
        <taxon>Hexapoda</taxon>
        <taxon>Insecta</taxon>
        <taxon>Pterygota</taxon>
        <taxon>Neoptera</taxon>
        <taxon>Endopterygota</taxon>
        <taxon>Lepidoptera</taxon>
        <taxon>Glossata</taxon>
        <taxon>Ditrysia</taxon>
        <taxon>Tineoidea</taxon>
        <taxon>Psychidae</taxon>
        <taxon>Oiketicinae</taxon>
        <taxon>Eumeta</taxon>
    </lineage>
</organism>
<dbReference type="Proteomes" id="UP000299102">
    <property type="component" value="Unassembled WGS sequence"/>
</dbReference>
<evidence type="ECO:0000313" key="1">
    <source>
        <dbReference type="EMBL" id="GBP07130.1"/>
    </source>
</evidence>
<name>A0A4C1T0R8_EUMVA</name>
<protein>
    <submittedName>
        <fullName evidence="1">Retrovirus-related Pol polyprotein from type-1 retrotransposable element R1 4</fullName>
    </submittedName>
</protein>